<protein>
    <submittedName>
        <fullName evidence="3">S-layer homology domain-containing protein</fullName>
    </submittedName>
</protein>
<feature type="chain" id="PRO_5019588113" evidence="1">
    <location>
        <begin position="30"/>
        <end position="226"/>
    </location>
</feature>
<reference evidence="3 4" key="1">
    <citation type="submission" date="2018-12" db="EMBL/GenBank/DDBJ databases">
        <title>Bacillus ochoae sp. nov., Paenibacillus whitsoniae sp. nov., Paenibacillus spiritus sp. nov. Isolated from the Mars Exploration Rover during spacecraft assembly.</title>
        <authorList>
            <person name="Seuylemezian A."/>
            <person name="Vaishampayan P."/>
        </authorList>
    </citation>
    <scope>NUCLEOTIDE SEQUENCE [LARGE SCALE GENOMIC DNA]</scope>
    <source>
        <strain evidence="3 4">MER 54</strain>
    </source>
</reference>
<dbReference type="RefSeq" id="WP_164716871.1">
    <property type="nucleotide sequence ID" value="NZ_RXHU01000158.1"/>
</dbReference>
<feature type="signal peptide" evidence="1">
    <location>
        <begin position="1"/>
        <end position="29"/>
    </location>
</feature>
<comment type="caution">
    <text evidence="3">The sequence shown here is derived from an EMBL/GenBank/DDBJ whole genome shotgun (WGS) entry which is preliminary data.</text>
</comment>
<evidence type="ECO:0000313" key="4">
    <source>
        <dbReference type="Proteomes" id="UP000276128"/>
    </source>
</evidence>
<proteinExistence type="predicted"/>
<sequence length="226" mass="24869">MKKPSRMRKLLVGTIAFTMMMGAGTTAFASGGGRDHDDHDNRSKTRNYPLKLHFKDTQGKEYEWALRYIIDLASRRVFEGYDDGTFKPQATVTRMEAIAAAVRVMGLRDEAESAKAMATKLNFLDAAKVPAWAVGYVAVALENDLFGETESYVNPNQPADRLWATTLLVKALKLQNQAEAQMNAKLPFADSGSIPAGSVGYVKVAVDQGLIDGFEDNTFRPKQLVT</sequence>
<name>A0A430J4G5_9BACL</name>
<dbReference type="EMBL" id="RXHU01000158">
    <property type="protein sequence ID" value="RTE00248.1"/>
    <property type="molecule type" value="Genomic_DNA"/>
</dbReference>
<dbReference type="AlphaFoldDB" id="A0A430J4G5"/>
<feature type="domain" description="SLH" evidence="2">
    <location>
        <begin position="52"/>
        <end position="115"/>
    </location>
</feature>
<gene>
    <name evidence="3" type="ORF">EJQ19_31465</name>
</gene>
<dbReference type="Proteomes" id="UP000276128">
    <property type="component" value="Unassembled WGS sequence"/>
</dbReference>
<accession>A0A430J4G5</accession>
<evidence type="ECO:0000259" key="2">
    <source>
        <dbReference type="PROSITE" id="PS51272"/>
    </source>
</evidence>
<keyword evidence="4" id="KW-1185">Reference proteome</keyword>
<feature type="domain" description="SLH" evidence="2">
    <location>
        <begin position="185"/>
        <end position="226"/>
    </location>
</feature>
<keyword evidence="1" id="KW-0732">Signal</keyword>
<evidence type="ECO:0000256" key="1">
    <source>
        <dbReference type="SAM" id="SignalP"/>
    </source>
</evidence>
<dbReference type="InterPro" id="IPR001119">
    <property type="entry name" value="SLH_dom"/>
</dbReference>
<feature type="non-terminal residue" evidence="3">
    <location>
        <position position="226"/>
    </location>
</feature>
<feature type="domain" description="SLH" evidence="2">
    <location>
        <begin position="120"/>
        <end position="182"/>
    </location>
</feature>
<organism evidence="3 4">
    <name type="scientific">Paenibacillus whitsoniae</name>
    <dbReference type="NCBI Taxonomy" id="2496558"/>
    <lineage>
        <taxon>Bacteria</taxon>
        <taxon>Bacillati</taxon>
        <taxon>Bacillota</taxon>
        <taxon>Bacilli</taxon>
        <taxon>Bacillales</taxon>
        <taxon>Paenibacillaceae</taxon>
        <taxon>Paenibacillus</taxon>
    </lineage>
</organism>
<dbReference type="Pfam" id="PF00395">
    <property type="entry name" value="SLH"/>
    <property type="match status" value="3"/>
</dbReference>
<dbReference type="PROSITE" id="PS51272">
    <property type="entry name" value="SLH"/>
    <property type="match status" value="3"/>
</dbReference>
<evidence type="ECO:0000313" key="3">
    <source>
        <dbReference type="EMBL" id="RTE00248.1"/>
    </source>
</evidence>